<dbReference type="Proteomes" id="UP000736787">
    <property type="component" value="Unassembled WGS sequence"/>
</dbReference>
<sequence>MYNSHKRSHAVKYQSVVTSDGMIVHLFGPAEGRAHDLTLLEDSALESTISSDRRFRGYLLYGDPAYGHTDAFASPFDKVGSTQAEVAVNKSLNKVRIIVE</sequence>
<proteinExistence type="predicted"/>
<dbReference type="EMBL" id="RCMK01000654">
    <property type="protein sequence ID" value="KAG2917508.1"/>
    <property type="molecule type" value="Genomic_DNA"/>
</dbReference>
<evidence type="ECO:0000256" key="2">
    <source>
        <dbReference type="ARBA" id="ARBA00022723"/>
    </source>
</evidence>
<evidence type="ECO:0000313" key="4">
    <source>
        <dbReference type="Proteomes" id="UP000736787"/>
    </source>
</evidence>
<dbReference type="Pfam" id="PF13359">
    <property type="entry name" value="DDE_Tnp_4"/>
    <property type="match status" value="1"/>
</dbReference>
<protein>
    <submittedName>
        <fullName evidence="3">Uncharacterized protein</fullName>
    </submittedName>
</protein>
<gene>
    <name evidence="3" type="ORF">PC117_g17419</name>
</gene>
<evidence type="ECO:0000313" key="3">
    <source>
        <dbReference type="EMBL" id="KAG2917508.1"/>
    </source>
</evidence>
<comment type="cofactor">
    <cofactor evidence="1">
        <name>a divalent metal cation</name>
        <dbReference type="ChEBI" id="CHEBI:60240"/>
    </cofactor>
</comment>
<organism evidence="3 4">
    <name type="scientific">Phytophthora cactorum</name>
    <dbReference type="NCBI Taxonomy" id="29920"/>
    <lineage>
        <taxon>Eukaryota</taxon>
        <taxon>Sar</taxon>
        <taxon>Stramenopiles</taxon>
        <taxon>Oomycota</taxon>
        <taxon>Peronosporomycetes</taxon>
        <taxon>Peronosporales</taxon>
        <taxon>Peronosporaceae</taxon>
        <taxon>Phytophthora</taxon>
    </lineage>
</organism>
<dbReference type="AlphaFoldDB" id="A0A8T1K984"/>
<keyword evidence="2" id="KW-0479">Metal-binding</keyword>
<dbReference type="GO" id="GO:0046872">
    <property type="term" value="F:metal ion binding"/>
    <property type="evidence" value="ECO:0007669"/>
    <property type="project" value="UniProtKB-KW"/>
</dbReference>
<comment type="caution">
    <text evidence="3">The sequence shown here is derived from an EMBL/GenBank/DDBJ whole genome shotgun (WGS) entry which is preliminary data.</text>
</comment>
<dbReference type="InterPro" id="IPR027806">
    <property type="entry name" value="HARBI1_dom"/>
</dbReference>
<accession>A0A8T1K984</accession>
<evidence type="ECO:0000256" key="1">
    <source>
        <dbReference type="ARBA" id="ARBA00001968"/>
    </source>
</evidence>
<name>A0A8T1K984_9STRA</name>
<reference evidence="3" key="1">
    <citation type="submission" date="2018-10" db="EMBL/GenBank/DDBJ databases">
        <title>Effector identification in a new, highly contiguous assembly of the strawberry crown rot pathogen Phytophthora cactorum.</title>
        <authorList>
            <person name="Armitage A.D."/>
            <person name="Nellist C.F."/>
            <person name="Bates H."/>
            <person name="Vickerstaff R.J."/>
            <person name="Harrison R.J."/>
        </authorList>
    </citation>
    <scope>NUCLEOTIDE SEQUENCE</scope>
    <source>
        <strain evidence="3">4040</strain>
    </source>
</reference>